<accession>A0ABU0C0Q5</accession>
<sequence>MICPKLDELETDTLDPTRIEMVSNGTWAGVIAMNLQVHVSCGPCNLMVEVDMNKQPPDGKAIGVAFRCGECGRLGGTIISGKPAPHRV</sequence>
<dbReference type="Proteomes" id="UP001230207">
    <property type="component" value="Unassembled WGS sequence"/>
</dbReference>
<keyword evidence="2" id="KW-1185">Reference proteome</keyword>
<dbReference type="EMBL" id="JAUSVF010000003">
    <property type="protein sequence ID" value="MDQ0323481.1"/>
    <property type="molecule type" value="Genomic_DNA"/>
</dbReference>
<name>A0ABU0C0Q5_9HYPH</name>
<evidence type="ECO:0000313" key="1">
    <source>
        <dbReference type="EMBL" id="MDQ0323481.1"/>
    </source>
</evidence>
<proteinExistence type="predicted"/>
<gene>
    <name evidence="1" type="ORF">QO002_005687</name>
</gene>
<dbReference type="RefSeq" id="WP_307236041.1">
    <property type="nucleotide sequence ID" value="NZ_JAUSVF010000003.1"/>
</dbReference>
<reference evidence="1 2" key="1">
    <citation type="submission" date="2023-07" db="EMBL/GenBank/DDBJ databases">
        <title>Genomic Encyclopedia of Type Strains, Phase IV (KMG-IV): sequencing the most valuable type-strain genomes for metagenomic binning, comparative biology and taxonomic classification.</title>
        <authorList>
            <person name="Goeker M."/>
        </authorList>
    </citation>
    <scope>NUCLEOTIDE SEQUENCE [LARGE SCALE GENOMIC DNA]</scope>
    <source>
        <strain evidence="1 2">DSM 1112</strain>
    </source>
</reference>
<comment type="caution">
    <text evidence="1">The sequence shown here is derived from an EMBL/GenBank/DDBJ whole genome shotgun (WGS) entry which is preliminary data.</text>
</comment>
<protein>
    <submittedName>
        <fullName evidence="1">Uncharacterized protein</fullName>
    </submittedName>
</protein>
<organism evidence="1 2">
    <name type="scientific">Pararhizobium capsulatum DSM 1112</name>
    <dbReference type="NCBI Taxonomy" id="1121113"/>
    <lineage>
        <taxon>Bacteria</taxon>
        <taxon>Pseudomonadati</taxon>
        <taxon>Pseudomonadota</taxon>
        <taxon>Alphaproteobacteria</taxon>
        <taxon>Hyphomicrobiales</taxon>
        <taxon>Rhizobiaceae</taxon>
        <taxon>Rhizobium/Agrobacterium group</taxon>
        <taxon>Pararhizobium</taxon>
    </lineage>
</organism>
<evidence type="ECO:0000313" key="2">
    <source>
        <dbReference type="Proteomes" id="UP001230207"/>
    </source>
</evidence>